<reference evidence="3 4" key="1">
    <citation type="submission" date="2013-01" db="EMBL/GenBank/DDBJ databases">
        <authorList>
            <person name="Fiebig A."/>
            <person name="Goeker M."/>
            <person name="Klenk H.-P.P."/>
        </authorList>
    </citation>
    <scope>NUCLEOTIDE SEQUENCE [LARGE SCALE GENOMIC DNA]</scope>
    <source>
        <strain evidence="3 4">DSM 17069</strain>
    </source>
</reference>
<organism evidence="3 4">
    <name type="scientific">Roseovarius mucosus DSM 17069</name>
    <dbReference type="NCBI Taxonomy" id="1288298"/>
    <lineage>
        <taxon>Bacteria</taxon>
        <taxon>Pseudomonadati</taxon>
        <taxon>Pseudomonadota</taxon>
        <taxon>Alphaproteobacteria</taxon>
        <taxon>Rhodobacterales</taxon>
        <taxon>Roseobacteraceae</taxon>
        <taxon>Roseovarius</taxon>
    </lineage>
</organism>
<dbReference type="PROSITE" id="PS51724">
    <property type="entry name" value="SPOR"/>
    <property type="match status" value="1"/>
</dbReference>
<dbReference type="Proteomes" id="UP000030021">
    <property type="component" value="Unassembled WGS sequence"/>
</dbReference>
<dbReference type="HOGENOM" id="CLU_976239_0_0_5"/>
<feature type="compositionally biased region" description="Low complexity" evidence="1">
    <location>
        <begin position="214"/>
        <end position="226"/>
    </location>
</feature>
<dbReference type="Gene3D" id="3.30.70.1070">
    <property type="entry name" value="Sporulation related repeat"/>
    <property type="match status" value="1"/>
</dbReference>
<evidence type="ECO:0000313" key="4">
    <source>
        <dbReference type="Proteomes" id="UP000030021"/>
    </source>
</evidence>
<evidence type="ECO:0000256" key="1">
    <source>
        <dbReference type="SAM" id="MobiDB-lite"/>
    </source>
</evidence>
<dbReference type="EMBL" id="AONH01000005">
    <property type="protein sequence ID" value="KGM88882.1"/>
    <property type="molecule type" value="Genomic_DNA"/>
</dbReference>
<feature type="region of interest" description="Disordered" evidence="1">
    <location>
        <begin position="214"/>
        <end position="242"/>
    </location>
</feature>
<dbReference type="AlphaFoldDB" id="A0A0A0HM75"/>
<dbReference type="Pfam" id="PF05036">
    <property type="entry name" value="SPOR"/>
    <property type="match status" value="1"/>
</dbReference>
<protein>
    <submittedName>
        <fullName evidence="3">Sporulation related domain protein</fullName>
    </submittedName>
</protein>
<sequence length="316" mass="33334">MASGAPLSALRPEADPRPVALRPAATKPAPAPSARAVRLTQPDPARSACANLSPISAAYTVQHKGSPVRCGPQKSAHVTYGKGGSRSLAPRPGTPATPETVPPFTRIAPARVYASQKASLAGISVPPGMQPVWEDDRLNPYRAHQTFEGRDQMLLMWTNTVPQRLIDRRTGADVIHQYPGLQPPYTSFEAQRAAGVTVATQGRYVPAPITARQLAQATTQPAPRATVSTRSTPAKDAPSAPSHRYAQAGLFADPAQAQAAAQRIAASGLPARRGSVTRDGRTLTLVLAGPFATQSQLNAGADRLRAMGFSNVTLRK</sequence>
<dbReference type="eggNOG" id="COG3087">
    <property type="taxonomic scope" value="Bacteria"/>
</dbReference>
<dbReference type="GO" id="GO:0042834">
    <property type="term" value="F:peptidoglycan binding"/>
    <property type="evidence" value="ECO:0007669"/>
    <property type="project" value="InterPro"/>
</dbReference>
<feature type="region of interest" description="Disordered" evidence="1">
    <location>
        <begin position="1"/>
        <end position="42"/>
    </location>
</feature>
<accession>A0A0A0HM75</accession>
<dbReference type="PATRIC" id="fig|1288298.3.peg.1115"/>
<evidence type="ECO:0000259" key="2">
    <source>
        <dbReference type="PROSITE" id="PS51724"/>
    </source>
</evidence>
<proteinExistence type="predicted"/>
<dbReference type="RefSeq" id="WP_245875128.1">
    <property type="nucleotide sequence ID" value="NZ_KN293977.1"/>
</dbReference>
<feature type="compositionally biased region" description="Low complexity" evidence="1">
    <location>
        <begin position="20"/>
        <end position="36"/>
    </location>
</feature>
<feature type="region of interest" description="Disordered" evidence="1">
    <location>
        <begin position="65"/>
        <end position="103"/>
    </location>
</feature>
<dbReference type="STRING" id="215743.ROSMUCSMR3_03807"/>
<name>A0A0A0HM75_9RHOB</name>
<feature type="domain" description="SPOR" evidence="2">
    <location>
        <begin position="238"/>
        <end position="316"/>
    </location>
</feature>
<gene>
    <name evidence="3" type="ORF">rosmuc_01104</name>
</gene>
<evidence type="ECO:0000313" key="3">
    <source>
        <dbReference type="EMBL" id="KGM88882.1"/>
    </source>
</evidence>
<comment type="caution">
    <text evidence="3">The sequence shown here is derived from an EMBL/GenBank/DDBJ whole genome shotgun (WGS) entry which is preliminary data.</text>
</comment>
<dbReference type="InterPro" id="IPR036680">
    <property type="entry name" value="SPOR-like_sf"/>
</dbReference>
<dbReference type="InterPro" id="IPR007730">
    <property type="entry name" value="SPOR-like_dom"/>
</dbReference>
<dbReference type="SUPFAM" id="SSF110997">
    <property type="entry name" value="Sporulation related repeat"/>
    <property type="match status" value="1"/>
</dbReference>